<organism evidence="2 3">
    <name type="scientific">Micromonospora azadirachtae</name>
    <dbReference type="NCBI Taxonomy" id="1970735"/>
    <lineage>
        <taxon>Bacteria</taxon>
        <taxon>Bacillati</taxon>
        <taxon>Actinomycetota</taxon>
        <taxon>Actinomycetes</taxon>
        <taxon>Micromonosporales</taxon>
        <taxon>Micromonosporaceae</taxon>
        <taxon>Micromonospora</taxon>
    </lineage>
</organism>
<dbReference type="SUPFAM" id="SSF53067">
    <property type="entry name" value="Actin-like ATPase domain"/>
    <property type="match status" value="1"/>
</dbReference>
<evidence type="ECO:0000313" key="2">
    <source>
        <dbReference type="EMBL" id="MFD0787842.1"/>
    </source>
</evidence>
<dbReference type="InterPro" id="IPR000600">
    <property type="entry name" value="ROK"/>
</dbReference>
<name>A0ABW3AA83_9ACTN</name>
<comment type="similarity">
    <text evidence="1">Belongs to the ROK (NagC/XylR) family.</text>
</comment>
<gene>
    <name evidence="2" type="ORF">ACFQZ8_28380</name>
</gene>
<evidence type="ECO:0000313" key="3">
    <source>
        <dbReference type="Proteomes" id="UP001597053"/>
    </source>
</evidence>
<comment type="caution">
    <text evidence="2">The sequence shown here is derived from an EMBL/GenBank/DDBJ whole genome shotgun (WGS) entry which is preliminary data.</text>
</comment>
<feature type="non-terminal residue" evidence="2">
    <location>
        <position position="99"/>
    </location>
</feature>
<sequence>MTQPEDRCVLAVDVGGTTIKGAVVDEDGRFRHSLVVPSQADDDPVKAVRSLCLRLRDDALALGVTPAAIGVVTPGIVDEVDGVVRYAANLRFRDVPLRA</sequence>
<dbReference type="Gene3D" id="3.30.420.40">
    <property type="match status" value="1"/>
</dbReference>
<dbReference type="EMBL" id="JBHTHM010002296">
    <property type="protein sequence ID" value="MFD0787842.1"/>
    <property type="molecule type" value="Genomic_DNA"/>
</dbReference>
<evidence type="ECO:0000256" key="1">
    <source>
        <dbReference type="ARBA" id="ARBA00006479"/>
    </source>
</evidence>
<dbReference type="InterPro" id="IPR043129">
    <property type="entry name" value="ATPase_NBD"/>
</dbReference>
<dbReference type="CDD" id="cd23763">
    <property type="entry name" value="ASKHA_ATPase_ROK"/>
    <property type="match status" value="1"/>
</dbReference>
<dbReference type="PANTHER" id="PTHR18964:SF149">
    <property type="entry name" value="BIFUNCTIONAL UDP-N-ACETYLGLUCOSAMINE 2-EPIMERASE_N-ACETYLMANNOSAMINE KINASE"/>
    <property type="match status" value="1"/>
</dbReference>
<accession>A0ABW3AA83</accession>
<dbReference type="Pfam" id="PF00480">
    <property type="entry name" value="ROK"/>
    <property type="match status" value="1"/>
</dbReference>
<proteinExistence type="inferred from homology"/>
<protein>
    <submittedName>
        <fullName evidence="2">ROK family protein</fullName>
    </submittedName>
</protein>
<dbReference type="PANTHER" id="PTHR18964">
    <property type="entry name" value="ROK (REPRESSOR, ORF, KINASE) FAMILY"/>
    <property type="match status" value="1"/>
</dbReference>
<keyword evidence="3" id="KW-1185">Reference proteome</keyword>
<reference evidence="3" key="1">
    <citation type="journal article" date="2019" name="Int. J. Syst. Evol. Microbiol.">
        <title>The Global Catalogue of Microorganisms (GCM) 10K type strain sequencing project: providing services to taxonomists for standard genome sequencing and annotation.</title>
        <authorList>
            <consortium name="The Broad Institute Genomics Platform"/>
            <consortium name="The Broad Institute Genome Sequencing Center for Infectious Disease"/>
            <person name="Wu L."/>
            <person name="Ma J."/>
        </authorList>
    </citation>
    <scope>NUCLEOTIDE SEQUENCE [LARGE SCALE GENOMIC DNA]</scope>
    <source>
        <strain evidence="3">JCM 32148</strain>
    </source>
</reference>
<dbReference type="Proteomes" id="UP001597053">
    <property type="component" value="Unassembled WGS sequence"/>
</dbReference>